<dbReference type="Pfam" id="PF14903">
    <property type="entry name" value="WG_beta_rep"/>
    <property type="match status" value="3"/>
</dbReference>
<feature type="chain" id="PRO_5011969173" description="KWG Leptospira" evidence="1">
    <location>
        <begin position="22"/>
        <end position="482"/>
    </location>
</feature>
<keyword evidence="3" id="KW-1185">Reference proteome</keyword>
<accession>A0A238KAM0</accession>
<feature type="signal peptide" evidence="1">
    <location>
        <begin position="1"/>
        <end position="21"/>
    </location>
</feature>
<dbReference type="RefSeq" id="WP_179214839.1">
    <property type="nucleotide sequence ID" value="NZ_FXYD01000003.1"/>
</dbReference>
<dbReference type="EMBL" id="FXYD01000003">
    <property type="protein sequence ID" value="SMX39567.1"/>
    <property type="molecule type" value="Genomic_DNA"/>
</dbReference>
<dbReference type="PANTHER" id="PTHR37841">
    <property type="entry name" value="GLR2918 PROTEIN"/>
    <property type="match status" value="1"/>
</dbReference>
<dbReference type="Proteomes" id="UP000203464">
    <property type="component" value="Unassembled WGS sequence"/>
</dbReference>
<organism evidence="2 3">
    <name type="scientific">Octadecabacter ascidiaceicola</name>
    <dbReference type="NCBI Taxonomy" id="1655543"/>
    <lineage>
        <taxon>Bacteria</taxon>
        <taxon>Pseudomonadati</taxon>
        <taxon>Pseudomonadota</taxon>
        <taxon>Alphaproteobacteria</taxon>
        <taxon>Rhodobacterales</taxon>
        <taxon>Roseobacteraceae</taxon>
        <taxon>Octadecabacter</taxon>
    </lineage>
</organism>
<evidence type="ECO:0000313" key="3">
    <source>
        <dbReference type="Proteomes" id="UP000203464"/>
    </source>
</evidence>
<dbReference type="AlphaFoldDB" id="A0A238KAM0"/>
<dbReference type="InterPro" id="IPR032774">
    <property type="entry name" value="WG_beta_rep"/>
</dbReference>
<keyword evidence="1" id="KW-0732">Signal</keyword>
<evidence type="ECO:0000256" key="1">
    <source>
        <dbReference type="SAM" id="SignalP"/>
    </source>
</evidence>
<sequence>MRSLSATLVAINVVCASQVLAQEEDWTIRCGGDFDLCGFYDRETGDQKVPRIYERIMPFSEGLSAVRFEGKFGFIDAQGEMVIEPQFDLAGRFRFGLAEVLVGEFVGIVNRAGEFMMEPAYARAVPIGPRAILVEAGSWSSSYYAGHERLDYDFIGMRRADGLWINFRYWSVVPGSRLRFKIFDPKGGELIWAGIQLRHASDIRYGLFSMQRGDWWTLPQYTRIGQLSEGLVVARTDDGNTHVLDEKGVLQFESAFSNVGVFENGFARVIVRSEDGNLQYGVLSATGDLVGGQLYDEVRIPSERNTWQILVEGKWFEVNADGSLTEALPLPERVRPQVIGREREELGPLDCNNGVTIFEGMDASGQSYGMMSADGTILIDPEYDALTCFRSGVAWAADFGDGAWCPVGPDGLQREIPACRTSHYPITWSHHGAEILDPDPFTSSVKWVRAYLAFECGGANEAPMFVGDGVQGHGIMPAVRCD</sequence>
<protein>
    <recommendedName>
        <fullName evidence="4">KWG Leptospira</fullName>
    </recommendedName>
</protein>
<gene>
    <name evidence="2" type="ORF">OCA8868_02019</name>
</gene>
<proteinExistence type="predicted"/>
<reference evidence="3" key="1">
    <citation type="submission" date="2017-05" db="EMBL/GenBank/DDBJ databases">
        <authorList>
            <person name="Rodrigo-Torres L."/>
            <person name="Arahal R. D."/>
            <person name="Lucena T."/>
        </authorList>
    </citation>
    <scope>NUCLEOTIDE SEQUENCE [LARGE SCALE GENOMIC DNA]</scope>
    <source>
        <strain evidence="3">CECT 8868</strain>
    </source>
</reference>
<name>A0A238KAM0_9RHOB</name>
<evidence type="ECO:0000313" key="2">
    <source>
        <dbReference type="EMBL" id="SMX39567.1"/>
    </source>
</evidence>
<dbReference type="PANTHER" id="PTHR37841:SF1">
    <property type="entry name" value="DUF3298 DOMAIN-CONTAINING PROTEIN"/>
    <property type="match status" value="1"/>
</dbReference>
<evidence type="ECO:0008006" key="4">
    <source>
        <dbReference type="Google" id="ProtNLM"/>
    </source>
</evidence>